<feature type="domain" description="Heterokaryon incompatibility" evidence="1">
    <location>
        <begin position="22"/>
        <end position="124"/>
    </location>
</feature>
<dbReference type="Pfam" id="PF26640">
    <property type="entry name" value="DUF8212"/>
    <property type="match status" value="1"/>
</dbReference>
<reference evidence="3 4" key="1">
    <citation type="journal article" date="2016" name="PLoS Pathog.">
        <title>Biosynthesis of antibiotic leucinostatins in bio-control fungus Purpureocillium lilacinum and their inhibition on phytophthora revealed by genome mining.</title>
        <authorList>
            <person name="Wang G."/>
            <person name="Liu Z."/>
            <person name="Lin R."/>
            <person name="Li E."/>
            <person name="Mao Z."/>
            <person name="Ling J."/>
            <person name="Yang Y."/>
            <person name="Yin W.B."/>
            <person name="Xie B."/>
        </authorList>
    </citation>
    <scope>NUCLEOTIDE SEQUENCE [LARGE SCALE GENOMIC DNA]</scope>
    <source>
        <strain evidence="3">170</strain>
    </source>
</reference>
<feature type="domain" description="DUF8212" evidence="2">
    <location>
        <begin position="239"/>
        <end position="263"/>
    </location>
</feature>
<evidence type="ECO:0000259" key="1">
    <source>
        <dbReference type="Pfam" id="PF06985"/>
    </source>
</evidence>
<proteinExistence type="predicted"/>
<dbReference type="STRING" id="1380566.A0A219ARF8"/>
<dbReference type="AlphaFoldDB" id="A0A219ARF8"/>
<sequence>MWLINTTDLSIQFFQGETTPAYAILSHTWEADEVSFQEFRQLSDDRHSPHDKILRKQGYRKIAAACNRARKDGHLYVWVDTCCIDKTSSAELTEAINSMFRWYKESQVCYAYLSDVTVDAEELASSSQKLEECLSQCRWFTRGWCLQELLAPQKIRFFNRQWQEFATKNTLSMYISKLTAIPESVLVTPPRCDIHDFPIARRISWIAKRQTTRVEDMSYSLLGILDINMPMLYGEGHMAFRRLQEEIIRKYNDMSIFAWTEEPTASPYMRVLAPSPSCFRAGPIRDDNARNDSVSQLGDRLRTQFSITNQGVYFPNATIYSQNAVRGHRYHYVMILNYRDPSFRGIIDKDWYIVLQKVGPGLFVRLRDTIDRLKAFRGRPLHDPCHEPVCIINNLSDSMTKQLSMWERHAVRLRWKPWEKSGRKYWHIRATEPRANWDLIGGQFLVEMASERYMHIEFVPGNYKSNPNFEYFVLVIQVGDDGGRDPSRISVRIVDSKIWPGVNATPFQFASKEALALQAIPPKEMGDSRPEWISMVGYEMTVSVQQVNQWNDVPYHLVHIDWRESKPDRRSSRPMPM</sequence>
<evidence type="ECO:0000259" key="2">
    <source>
        <dbReference type="Pfam" id="PF26640"/>
    </source>
</evidence>
<dbReference type="PANTHER" id="PTHR10622">
    <property type="entry name" value="HET DOMAIN-CONTAINING PROTEIN"/>
    <property type="match status" value="1"/>
</dbReference>
<dbReference type="RefSeq" id="XP_018137651.2">
    <property type="nucleotide sequence ID" value="XM_018283319.2"/>
</dbReference>
<name>A0A219ARF8_METCM</name>
<dbReference type="PANTHER" id="PTHR10622:SF12">
    <property type="entry name" value="HET DOMAIN-CONTAINING PROTEIN"/>
    <property type="match status" value="1"/>
</dbReference>
<dbReference type="Proteomes" id="UP000078397">
    <property type="component" value="Unassembled WGS sequence"/>
</dbReference>
<gene>
    <name evidence="3" type="ORF">VFPPC_17470</name>
</gene>
<dbReference type="Pfam" id="PF06985">
    <property type="entry name" value="HET"/>
    <property type="match status" value="1"/>
</dbReference>
<dbReference type="GeneID" id="28847313"/>
<evidence type="ECO:0000313" key="4">
    <source>
        <dbReference type="Proteomes" id="UP000078397"/>
    </source>
</evidence>
<dbReference type="OrthoDB" id="4955925at2759"/>
<dbReference type="KEGG" id="pchm:VFPPC_17470"/>
<keyword evidence="4" id="KW-1185">Reference proteome</keyword>
<accession>A0A219ARF8</accession>
<dbReference type="EMBL" id="LSBJ02000002">
    <property type="protein sequence ID" value="OWT43367.1"/>
    <property type="molecule type" value="Genomic_DNA"/>
</dbReference>
<organism evidence="3 4">
    <name type="scientific">Pochonia chlamydosporia 170</name>
    <dbReference type="NCBI Taxonomy" id="1380566"/>
    <lineage>
        <taxon>Eukaryota</taxon>
        <taxon>Fungi</taxon>
        <taxon>Dikarya</taxon>
        <taxon>Ascomycota</taxon>
        <taxon>Pezizomycotina</taxon>
        <taxon>Sordariomycetes</taxon>
        <taxon>Hypocreomycetidae</taxon>
        <taxon>Hypocreales</taxon>
        <taxon>Clavicipitaceae</taxon>
        <taxon>Pochonia</taxon>
    </lineage>
</organism>
<protein>
    <submittedName>
        <fullName evidence="3">HET domain protein</fullName>
    </submittedName>
</protein>
<comment type="caution">
    <text evidence="3">The sequence shown here is derived from an EMBL/GenBank/DDBJ whole genome shotgun (WGS) entry which is preliminary data.</text>
</comment>
<dbReference type="InterPro" id="IPR058525">
    <property type="entry name" value="DUF8212"/>
</dbReference>
<evidence type="ECO:0000313" key="3">
    <source>
        <dbReference type="EMBL" id="OWT43367.1"/>
    </source>
</evidence>
<dbReference type="InterPro" id="IPR010730">
    <property type="entry name" value="HET"/>
</dbReference>